<dbReference type="AlphaFoldDB" id="A0A7W5AWG0"/>
<evidence type="ECO:0000313" key="1">
    <source>
        <dbReference type="EMBL" id="MBB3110055.1"/>
    </source>
</evidence>
<reference evidence="1 2" key="1">
    <citation type="submission" date="2020-08" db="EMBL/GenBank/DDBJ databases">
        <title>Genomic Encyclopedia of Type Strains, Phase III (KMG-III): the genomes of soil and plant-associated and newly described type strains.</title>
        <authorList>
            <person name="Whitman W."/>
        </authorList>
    </citation>
    <scope>NUCLEOTIDE SEQUENCE [LARGE SCALE GENOMIC DNA]</scope>
    <source>
        <strain evidence="1 2">CECT 5862</strain>
    </source>
</reference>
<keyword evidence="2" id="KW-1185">Reference proteome</keyword>
<organism evidence="1 2">
    <name type="scientific">Paenibacillus phyllosphaerae</name>
    <dbReference type="NCBI Taxonomy" id="274593"/>
    <lineage>
        <taxon>Bacteria</taxon>
        <taxon>Bacillati</taxon>
        <taxon>Bacillota</taxon>
        <taxon>Bacilli</taxon>
        <taxon>Bacillales</taxon>
        <taxon>Paenibacillaceae</taxon>
        <taxon>Paenibacillus</taxon>
    </lineage>
</organism>
<dbReference type="RefSeq" id="WP_183599748.1">
    <property type="nucleotide sequence ID" value="NZ_JACHXK010000004.1"/>
</dbReference>
<comment type="caution">
    <text evidence="1">The sequence shown here is derived from an EMBL/GenBank/DDBJ whole genome shotgun (WGS) entry which is preliminary data.</text>
</comment>
<dbReference type="EMBL" id="JACHXK010000004">
    <property type="protein sequence ID" value="MBB3110055.1"/>
    <property type="molecule type" value="Genomic_DNA"/>
</dbReference>
<proteinExistence type="predicted"/>
<evidence type="ECO:0000313" key="2">
    <source>
        <dbReference type="Proteomes" id="UP000570361"/>
    </source>
</evidence>
<dbReference type="Proteomes" id="UP000570361">
    <property type="component" value="Unassembled WGS sequence"/>
</dbReference>
<name>A0A7W5AWG0_9BACL</name>
<protein>
    <submittedName>
        <fullName evidence="1">Uncharacterized protein</fullName>
    </submittedName>
</protein>
<accession>A0A7W5AWG0</accession>
<gene>
    <name evidence="1" type="ORF">FHS18_002122</name>
</gene>
<sequence>MAIFLDSKTSQNASYANSIAIPINAINAPELVAQQTLNLSGGTAGLTRVSFSGTIALQLGLLPVLTNVTLSVYRGLDTSGVSVFTASENLNVNLLGPQIISFSGSDFNAPNIANQAYTVFVTVSALGTVRVGPESFNFIAVSEV</sequence>